<dbReference type="Gene3D" id="3.40.50.1820">
    <property type="entry name" value="alpha/beta hydrolase"/>
    <property type="match status" value="1"/>
</dbReference>
<dbReference type="InterPro" id="IPR001375">
    <property type="entry name" value="Peptidase_S9_cat"/>
</dbReference>
<dbReference type="Proteomes" id="UP000078046">
    <property type="component" value="Unassembled WGS sequence"/>
</dbReference>
<name>A0A177AS29_9BILA</name>
<comment type="caution">
    <text evidence="2">The sequence shown here is derived from an EMBL/GenBank/DDBJ whole genome shotgun (WGS) entry which is preliminary data.</text>
</comment>
<keyword evidence="3" id="KW-1185">Reference proteome</keyword>
<dbReference type="PANTHER" id="PTHR11731:SF193">
    <property type="entry name" value="DIPEPTIDYL PEPTIDASE 9"/>
    <property type="match status" value="1"/>
</dbReference>
<dbReference type="GO" id="GO:0008239">
    <property type="term" value="F:dipeptidyl-peptidase activity"/>
    <property type="evidence" value="ECO:0007669"/>
    <property type="project" value="TreeGrafter"/>
</dbReference>
<feature type="domain" description="Peptidase S9 prolyl oligopeptidase catalytic" evidence="1">
    <location>
        <begin position="96"/>
        <end position="178"/>
    </location>
</feature>
<organism evidence="2 3">
    <name type="scientific">Intoshia linei</name>
    <dbReference type="NCBI Taxonomy" id="1819745"/>
    <lineage>
        <taxon>Eukaryota</taxon>
        <taxon>Metazoa</taxon>
        <taxon>Spiralia</taxon>
        <taxon>Lophotrochozoa</taxon>
        <taxon>Mesozoa</taxon>
        <taxon>Orthonectida</taxon>
        <taxon>Rhopaluridae</taxon>
        <taxon>Intoshia</taxon>
    </lineage>
</organism>
<dbReference type="PANTHER" id="PTHR11731">
    <property type="entry name" value="PROTEASE FAMILY S9B,C DIPEPTIDYL-PEPTIDASE IV-RELATED"/>
    <property type="match status" value="1"/>
</dbReference>
<dbReference type="Pfam" id="PF00326">
    <property type="entry name" value="Peptidase_S9"/>
    <property type="match status" value="1"/>
</dbReference>
<dbReference type="InterPro" id="IPR029058">
    <property type="entry name" value="AB_hydrolase_fold"/>
</dbReference>
<evidence type="ECO:0000313" key="2">
    <source>
        <dbReference type="EMBL" id="OAF64630.1"/>
    </source>
</evidence>
<dbReference type="GO" id="GO:0008236">
    <property type="term" value="F:serine-type peptidase activity"/>
    <property type="evidence" value="ECO:0007669"/>
    <property type="project" value="InterPro"/>
</dbReference>
<evidence type="ECO:0000313" key="3">
    <source>
        <dbReference type="Proteomes" id="UP000078046"/>
    </source>
</evidence>
<evidence type="ECO:0000259" key="1">
    <source>
        <dbReference type="Pfam" id="PF00326"/>
    </source>
</evidence>
<dbReference type="InterPro" id="IPR050278">
    <property type="entry name" value="Serine_Prot_S9B/DPPIV"/>
</dbReference>
<sequence>MIDDRVRILLFTTELKNFTQLNVMIVNIDKMENGISPLLLHCTFPGSQDKYFGYFYKNSDKINLPLILYIYGGPHGVLIRNTYSPNVYKSVETILNCEYAVLVLETKTVSERGKIREEGFFKRMGQFEVEEHVKVANELINKYSLSIDKNTIGIYGWSYGGFLALMGISKMSNYFKIVQSLNTLRLFPMSNLFFGKRVTLDP</sequence>
<protein>
    <recommendedName>
        <fullName evidence="1">Peptidase S9 prolyl oligopeptidase catalytic domain-containing protein</fullName>
    </recommendedName>
</protein>
<gene>
    <name evidence="2" type="ORF">A3Q56_07668</name>
</gene>
<dbReference type="EMBL" id="LWCA01001711">
    <property type="protein sequence ID" value="OAF64630.1"/>
    <property type="molecule type" value="Genomic_DNA"/>
</dbReference>
<dbReference type="OrthoDB" id="16520at2759"/>
<accession>A0A177AS29</accession>
<dbReference type="GO" id="GO:0006508">
    <property type="term" value="P:proteolysis"/>
    <property type="evidence" value="ECO:0007669"/>
    <property type="project" value="InterPro"/>
</dbReference>
<dbReference type="SUPFAM" id="SSF53474">
    <property type="entry name" value="alpha/beta-Hydrolases"/>
    <property type="match status" value="1"/>
</dbReference>
<dbReference type="AlphaFoldDB" id="A0A177AS29"/>
<proteinExistence type="predicted"/>
<reference evidence="2 3" key="1">
    <citation type="submission" date="2016-04" db="EMBL/GenBank/DDBJ databases">
        <title>The genome of Intoshia linei affirms orthonectids as highly simplified spiralians.</title>
        <authorList>
            <person name="Mikhailov K.V."/>
            <person name="Slusarev G.S."/>
            <person name="Nikitin M.A."/>
            <person name="Logacheva M.D."/>
            <person name="Penin A."/>
            <person name="Aleoshin V."/>
            <person name="Panchin Y.V."/>
        </authorList>
    </citation>
    <scope>NUCLEOTIDE SEQUENCE [LARGE SCALE GENOMIC DNA]</scope>
    <source>
        <strain evidence="2">Intl2013</strain>
        <tissue evidence="2">Whole animal</tissue>
    </source>
</reference>